<dbReference type="AlphaFoldDB" id="A0A9N9PX50"/>
<accession>A0A9N9PX50</accession>
<evidence type="ECO:0000259" key="1">
    <source>
        <dbReference type="Pfam" id="PF24864"/>
    </source>
</evidence>
<dbReference type="OrthoDB" id="2951834at2759"/>
<evidence type="ECO:0000313" key="2">
    <source>
        <dbReference type="EMBL" id="CAG8957292.1"/>
    </source>
</evidence>
<gene>
    <name evidence="2" type="ORF">HYFRA_00010715</name>
</gene>
<dbReference type="EMBL" id="CAJVRL010000078">
    <property type="protein sequence ID" value="CAG8957292.1"/>
    <property type="molecule type" value="Genomic_DNA"/>
</dbReference>
<organism evidence="2 3">
    <name type="scientific">Hymenoscyphus fraxineus</name>
    <dbReference type="NCBI Taxonomy" id="746836"/>
    <lineage>
        <taxon>Eukaryota</taxon>
        <taxon>Fungi</taxon>
        <taxon>Dikarya</taxon>
        <taxon>Ascomycota</taxon>
        <taxon>Pezizomycotina</taxon>
        <taxon>Leotiomycetes</taxon>
        <taxon>Helotiales</taxon>
        <taxon>Helotiaceae</taxon>
        <taxon>Hymenoscyphus</taxon>
    </lineage>
</organism>
<protein>
    <recommendedName>
        <fullName evidence="1">DUF7730 domain-containing protein</fullName>
    </recommendedName>
</protein>
<feature type="domain" description="DUF7730" evidence="1">
    <location>
        <begin position="14"/>
        <end position="219"/>
    </location>
</feature>
<dbReference type="PANTHER" id="PTHR38790">
    <property type="entry name" value="2EXR DOMAIN-CONTAINING PROTEIN-RELATED"/>
    <property type="match status" value="1"/>
</dbReference>
<name>A0A9N9PX50_9HELO</name>
<comment type="caution">
    <text evidence="2">The sequence shown here is derived from an EMBL/GenBank/DDBJ whole genome shotgun (WGS) entry which is preliminary data.</text>
</comment>
<evidence type="ECO:0000313" key="3">
    <source>
        <dbReference type="Proteomes" id="UP000696280"/>
    </source>
</evidence>
<dbReference type="Proteomes" id="UP000696280">
    <property type="component" value="Unassembled WGS sequence"/>
</dbReference>
<reference evidence="2" key="1">
    <citation type="submission" date="2021-07" db="EMBL/GenBank/DDBJ databases">
        <authorList>
            <person name="Durling M."/>
        </authorList>
    </citation>
    <scope>NUCLEOTIDE SEQUENCE</scope>
</reference>
<dbReference type="InterPro" id="IPR056632">
    <property type="entry name" value="DUF7730"/>
</dbReference>
<sequence>MEQSGSEASRSPNHQANSIFLRFPRELRLSIYEQLLGSIEPGCKLHITENDITHKLSSVLCKAPPEDSPGIQHRPTSHAQRRWQSIHSGCRLQVFIRSWETPQTFVSAIGRNTTVKSSLDIFRNLLLTCKQIYLEANSVLYSRFTFVLSGLDPIQRFLSIGPQSLEHIRNLDIMWAPQIHSPDPSKRKADALDIQSNWMVICGAIRSMKNLKHARIRVYTLWVGVGTRDIRK</sequence>
<dbReference type="Pfam" id="PF24864">
    <property type="entry name" value="DUF7730"/>
    <property type="match status" value="1"/>
</dbReference>
<keyword evidence="3" id="KW-1185">Reference proteome</keyword>
<proteinExistence type="predicted"/>